<reference evidence="1" key="1">
    <citation type="submission" date="2018-02" db="EMBL/GenBank/DDBJ databases">
        <title>Rhizophora mucronata_Transcriptome.</title>
        <authorList>
            <person name="Meera S.P."/>
            <person name="Sreeshan A."/>
            <person name="Augustine A."/>
        </authorList>
    </citation>
    <scope>NUCLEOTIDE SEQUENCE</scope>
    <source>
        <tissue evidence="1">Leaf</tissue>
    </source>
</reference>
<dbReference type="AlphaFoldDB" id="A0A2P2IR21"/>
<dbReference type="EMBL" id="GGEC01003198">
    <property type="protein sequence ID" value="MBW83681.1"/>
    <property type="molecule type" value="Transcribed_RNA"/>
</dbReference>
<sequence>MIDDCEMVAVTCRPLDTLHVENLDHQKAFAFLQVPMVNIEIVSNGCQSFFGRFNDTRRRTKHLFWDENIYTFFYAIV</sequence>
<name>A0A2P2IR21_RHIMU</name>
<evidence type="ECO:0000313" key="1">
    <source>
        <dbReference type="EMBL" id="MBW83681.1"/>
    </source>
</evidence>
<accession>A0A2P2IR21</accession>
<proteinExistence type="predicted"/>
<protein>
    <submittedName>
        <fullName evidence="1">Uncharacterized protein LOC8275274</fullName>
    </submittedName>
</protein>
<organism evidence="1">
    <name type="scientific">Rhizophora mucronata</name>
    <name type="common">Asiatic mangrove</name>
    <dbReference type="NCBI Taxonomy" id="61149"/>
    <lineage>
        <taxon>Eukaryota</taxon>
        <taxon>Viridiplantae</taxon>
        <taxon>Streptophyta</taxon>
        <taxon>Embryophyta</taxon>
        <taxon>Tracheophyta</taxon>
        <taxon>Spermatophyta</taxon>
        <taxon>Magnoliopsida</taxon>
        <taxon>eudicotyledons</taxon>
        <taxon>Gunneridae</taxon>
        <taxon>Pentapetalae</taxon>
        <taxon>rosids</taxon>
        <taxon>fabids</taxon>
        <taxon>Malpighiales</taxon>
        <taxon>Rhizophoraceae</taxon>
        <taxon>Rhizophora</taxon>
    </lineage>
</organism>